<feature type="compositionally biased region" description="Basic residues" evidence="1">
    <location>
        <begin position="1"/>
        <end position="15"/>
    </location>
</feature>
<evidence type="ECO:0000313" key="3">
    <source>
        <dbReference type="Proteomes" id="UP001516400"/>
    </source>
</evidence>
<sequence>MLRRAKSFFIKRPKHDRQQDDEKIPQDFLSETGHLARKPIRIDDENGVVLAKEPSDRPETDTVENCDKEKHDALEIRPNNVRRRSPRPHTAEFVSYSRMSFPPLKNGTWYGKFMTRGSRKSVGQ</sequence>
<gene>
    <name evidence="2" type="ORF">HHI36_021458</name>
</gene>
<evidence type="ECO:0000256" key="1">
    <source>
        <dbReference type="SAM" id="MobiDB-lite"/>
    </source>
</evidence>
<keyword evidence="3" id="KW-1185">Reference proteome</keyword>
<organism evidence="2 3">
    <name type="scientific">Cryptolaemus montrouzieri</name>
    <dbReference type="NCBI Taxonomy" id="559131"/>
    <lineage>
        <taxon>Eukaryota</taxon>
        <taxon>Metazoa</taxon>
        <taxon>Ecdysozoa</taxon>
        <taxon>Arthropoda</taxon>
        <taxon>Hexapoda</taxon>
        <taxon>Insecta</taxon>
        <taxon>Pterygota</taxon>
        <taxon>Neoptera</taxon>
        <taxon>Endopterygota</taxon>
        <taxon>Coleoptera</taxon>
        <taxon>Polyphaga</taxon>
        <taxon>Cucujiformia</taxon>
        <taxon>Coccinelloidea</taxon>
        <taxon>Coccinellidae</taxon>
        <taxon>Scymninae</taxon>
        <taxon>Scymnini</taxon>
        <taxon>Cryptolaemus</taxon>
    </lineage>
</organism>
<feature type="region of interest" description="Disordered" evidence="1">
    <location>
        <begin position="1"/>
        <end position="23"/>
    </location>
</feature>
<dbReference type="AlphaFoldDB" id="A0ABD2MWW5"/>
<reference evidence="2 3" key="1">
    <citation type="journal article" date="2021" name="BMC Biol.">
        <title>Horizontally acquired antibacterial genes associated with adaptive radiation of ladybird beetles.</title>
        <authorList>
            <person name="Li H.S."/>
            <person name="Tang X.F."/>
            <person name="Huang Y.H."/>
            <person name="Xu Z.Y."/>
            <person name="Chen M.L."/>
            <person name="Du X.Y."/>
            <person name="Qiu B.Y."/>
            <person name="Chen P.T."/>
            <person name="Zhang W."/>
            <person name="Slipinski A."/>
            <person name="Escalona H.E."/>
            <person name="Waterhouse R.M."/>
            <person name="Zwick A."/>
            <person name="Pang H."/>
        </authorList>
    </citation>
    <scope>NUCLEOTIDE SEQUENCE [LARGE SCALE GENOMIC DNA]</scope>
    <source>
        <strain evidence="2">SYSU2018</strain>
    </source>
</reference>
<dbReference type="Proteomes" id="UP001516400">
    <property type="component" value="Unassembled WGS sequence"/>
</dbReference>
<protein>
    <submittedName>
        <fullName evidence="2">Uncharacterized protein</fullName>
    </submittedName>
</protein>
<evidence type="ECO:0000313" key="2">
    <source>
        <dbReference type="EMBL" id="KAL3270953.1"/>
    </source>
</evidence>
<dbReference type="EMBL" id="JABFTP020000042">
    <property type="protein sequence ID" value="KAL3270953.1"/>
    <property type="molecule type" value="Genomic_DNA"/>
</dbReference>
<proteinExistence type="predicted"/>
<name>A0ABD2MWW5_9CUCU</name>
<comment type="caution">
    <text evidence="2">The sequence shown here is derived from an EMBL/GenBank/DDBJ whole genome shotgun (WGS) entry which is preliminary data.</text>
</comment>
<accession>A0ABD2MWW5</accession>